<protein>
    <submittedName>
        <fullName evidence="5">Por secretion system C-terminal sorting domain-containing protein</fullName>
    </submittedName>
</protein>
<dbReference type="InterPro" id="IPR011519">
    <property type="entry name" value="UnbV_ASPIC"/>
</dbReference>
<dbReference type="InterPro" id="IPR028994">
    <property type="entry name" value="Integrin_alpha_N"/>
</dbReference>
<evidence type="ECO:0000313" key="5">
    <source>
        <dbReference type="EMBL" id="SEP56069.1"/>
    </source>
</evidence>
<dbReference type="Proteomes" id="UP000198648">
    <property type="component" value="Unassembled WGS sequence"/>
</dbReference>
<dbReference type="InterPro" id="IPR026444">
    <property type="entry name" value="Secre_tail"/>
</dbReference>
<dbReference type="OrthoDB" id="9816120at2"/>
<keyword evidence="6" id="KW-1185">Reference proteome</keyword>
<accession>A0A1H8YVC8</accession>
<organism evidence="5 6">
    <name type="scientific">Flavobacterium urocaniciphilum</name>
    <dbReference type="NCBI Taxonomy" id="1299341"/>
    <lineage>
        <taxon>Bacteria</taxon>
        <taxon>Pseudomonadati</taxon>
        <taxon>Bacteroidota</taxon>
        <taxon>Flavobacteriia</taxon>
        <taxon>Flavobacteriales</taxon>
        <taxon>Flavobacteriaceae</taxon>
        <taxon>Flavobacterium</taxon>
    </lineage>
</organism>
<dbReference type="Pfam" id="PF13517">
    <property type="entry name" value="FG-GAP_3"/>
    <property type="match status" value="2"/>
</dbReference>
<gene>
    <name evidence="5" type="ORF">SAMN05444005_101268</name>
</gene>
<evidence type="ECO:0000256" key="1">
    <source>
        <dbReference type="ARBA" id="ARBA00022729"/>
    </source>
</evidence>
<proteinExistence type="predicted"/>
<feature type="domain" description="Secretion system C-terminal sorting" evidence="4">
    <location>
        <begin position="607"/>
        <end position="671"/>
    </location>
</feature>
<dbReference type="SUPFAM" id="SSF69318">
    <property type="entry name" value="Integrin alpha N-terminal domain"/>
    <property type="match status" value="1"/>
</dbReference>
<dbReference type="RefSeq" id="WP_091464123.1">
    <property type="nucleotide sequence ID" value="NZ_FOEI01000001.1"/>
</dbReference>
<dbReference type="EMBL" id="FOEI01000001">
    <property type="protein sequence ID" value="SEP56069.1"/>
    <property type="molecule type" value="Genomic_DNA"/>
</dbReference>
<feature type="chain" id="PRO_5011680491" evidence="2">
    <location>
        <begin position="20"/>
        <end position="678"/>
    </location>
</feature>
<feature type="domain" description="ASPIC/UnbV" evidence="3">
    <location>
        <begin position="520"/>
        <end position="586"/>
    </location>
</feature>
<evidence type="ECO:0000259" key="3">
    <source>
        <dbReference type="Pfam" id="PF07593"/>
    </source>
</evidence>
<name>A0A1H8YVC8_9FLAO</name>
<dbReference type="Pfam" id="PF07593">
    <property type="entry name" value="UnbV_ASPIC"/>
    <property type="match status" value="1"/>
</dbReference>
<sequence length="678" mass="73046">MKKIYSLLSLVAICLNVNAQDTCLTAVPITAGLHVVTAVNGTQVPNPICAQNGTGATAGEWYIYTPSQTYTVTVSSNIAQNNPKIDTRFHVYSGTCGTLTCVGGDDDSGANYSSVGSFTAFAGTPYYIAWDNRWSSLGFTFQLTEGTYTPPPPTPISYTSQTVSTINSTYNICVVDMNGDYKDDIVGVSANTLKIHQQGLGGTLTPYVFTVAGASDMPDWSIAAGDFNKDGFNDIVLGSGSGLALWHSNSTGTAYTNVNPTDYIFCQRTNFIDINDDGNLDIFSCHDIAPNVYYLNSGTNTLVHHQSGQPGSYNLGTLSNGGNYASLWTDYDNDGDSDMFISKCSGPPCELHRNDGNGVFTDISAIAQINTTPVQSWSSAIADFDNDGDMDILVGANGSSGHMYFRNNLDTSNSVEEPFTNITAGSGWDTDTSINRDYIAYDFDNNGFIDVMGGGNKIMFNQGNGTFAASAYTFGVGSIGDLNNDGFLDIANGNTIRYAIPNANNWVKITMQGVQSNKNGIGARVEIYGAWGKQIRDVRSGEGFEYMSTLNTHFGIGTATAITQIKIIWPSGTVDVINNPNINQTVHVIEGNFPLSLAEIGEDQIRLYPNPTSNMLHITNVDKLNIESISIIDATGKIVKKISTNYNEINVSNLSEGMYILSIQTKDGKKFAENFIKK</sequence>
<dbReference type="AlphaFoldDB" id="A0A1H8YVC8"/>
<dbReference type="Gene3D" id="2.130.10.130">
    <property type="entry name" value="Integrin alpha, N-terminal"/>
    <property type="match status" value="1"/>
</dbReference>
<dbReference type="InterPro" id="IPR013517">
    <property type="entry name" value="FG-GAP"/>
</dbReference>
<feature type="signal peptide" evidence="2">
    <location>
        <begin position="1"/>
        <end position="19"/>
    </location>
</feature>
<keyword evidence="1 2" id="KW-0732">Signal</keyword>
<dbReference type="Pfam" id="PF18962">
    <property type="entry name" value="Por_Secre_tail"/>
    <property type="match status" value="1"/>
</dbReference>
<reference evidence="5 6" key="1">
    <citation type="submission" date="2016-10" db="EMBL/GenBank/DDBJ databases">
        <authorList>
            <person name="de Groot N.N."/>
        </authorList>
    </citation>
    <scope>NUCLEOTIDE SEQUENCE [LARGE SCALE GENOMIC DNA]</scope>
    <source>
        <strain evidence="5 6">DSM 27078</strain>
    </source>
</reference>
<evidence type="ECO:0000313" key="6">
    <source>
        <dbReference type="Proteomes" id="UP000198648"/>
    </source>
</evidence>
<dbReference type="PANTHER" id="PTHR46580:SF2">
    <property type="entry name" value="MAM DOMAIN-CONTAINING PROTEIN"/>
    <property type="match status" value="1"/>
</dbReference>
<dbReference type="STRING" id="1299341.SAMN05444005_101268"/>
<evidence type="ECO:0000259" key="4">
    <source>
        <dbReference type="Pfam" id="PF18962"/>
    </source>
</evidence>
<dbReference type="NCBIfam" id="TIGR04183">
    <property type="entry name" value="Por_Secre_tail"/>
    <property type="match status" value="1"/>
</dbReference>
<evidence type="ECO:0000256" key="2">
    <source>
        <dbReference type="SAM" id="SignalP"/>
    </source>
</evidence>
<dbReference type="PANTHER" id="PTHR46580">
    <property type="entry name" value="SENSOR KINASE-RELATED"/>
    <property type="match status" value="1"/>
</dbReference>